<dbReference type="SUPFAM" id="SSF53335">
    <property type="entry name" value="S-adenosyl-L-methionine-dependent methyltransferases"/>
    <property type="match status" value="1"/>
</dbReference>
<keyword evidence="3" id="KW-1185">Reference proteome</keyword>
<evidence type="ECO:0000313" key="3">
    <source>
        <dbReference type="Proteomes" id="UP000018747"/>
    </source>
</evidence>
<dbReference type="InterPro" id="IPR013216">
    <property type="entry name" value="Methyltransf_11"/>
</dbReference>
<dbReference type="AlphaFoldDB" id="V6IAX3"/>
<dbReference type="Pfam" id="PF08241">
    <property type="entry name" value="Methyltransf_11"/>
    <property type="match status" value="1"/>
</dbReference>
<keyword evidence="2" id="KW-0808">Transferase</keyword>
<comment type="caution">
    <text evidence="2">The sequence shown here is derived from an EMBL/GenBank/DDBJ whole genome shotgun (WGS) entry which is preliminary data.</text>
</comment>
<name>V6IAX3_9LEPT</name>
<dbReference type="CDD" id="cd02440">
    <property type="entry name" value="AdoMet_MTases"/>
    <property type="match status" value="1"/>
</dbReference>
<evidence type="ECO:0000259" key="1">
    <source>
        <dbReference type="Pfam" id="PF08241"/>
    </source>
</evidence>
<organism evidence="2 3">
    <name type="scientific">Leptospira alexanderi serovar Manhao 3 str. L 60</name>
    <dbReference type="NCBI Taxonomy" id="1049759"/>
    <lineage>
        <taxon>Bacteria</taxon>
        <taxon>Pseudomonadati</taxon>
        <taxon>Spirochaetota</taxon>
        <taxon>Spirochaetia</taxon>
        <taxon>Leptospirales</taxon>
        <taxon>Leptospiraceae</taxon>
        <taxon>Leptospira</taxon>
    </lineage>
</organism>
<proteinExistence type="predicted"/>
<feature type="domain" description="Methyltransferase type 11" evidence="1">
    <location>
        <begin position="20"/>
        <end position="70"/>
    </location>
</feature>
<dbReference type="Gene3D" id="3.40.50.150">
    <property type="entry name" value="Vaccinia Virus protein VP39"/>
    <property type="match status" value="1"/>
</dbReference>
<dbReference type="Proteomes" id="UP000018747">
    <property type="component" value="Unassembled WGS sequence"/>
</dbReference>
<dbReference type="GO" id="GO:0032259">
    <property type="term" value="P:methylation"/>
    <property type="evidence" value="ECO:0007669"/>
    <property type="project" value="UniProtKB-KW"/>
</dbReference>
<dbReference type="GO" id="GO:0008757">
    <property type="term" value="F:S-adenosylmethionine-dependent methyltransferase activity"/>
    <property type="evidence" value="ECO:0007669"/>
    <property type="project" value="InterPro"/>
</dbReference>
<dbReference type="STRING" id="100053.GCA_002009845_01970"/>
<accession>V6IAX3</accession>
<protein>
    <submittedName>
        <fullName evidence="2">Methyltransferase, UbiE/COQ5 domain protein</fullName>
    </submittedName>
</protein>
<reference evidence="2" key="1">
    <citation type="submission" date="2013-05" db="EMBL/GenBank/DDBJ databases">
        <authorList>
            <person name="Harkins D.M."/>
            <person name="Durkin A.S."/>
            <person name="Brinkac L.M."/>
            <person name="Haft D.H."/>
            <person name="Selengut J.D."/>
            <person name="Sanka R."/>
            <person name="DePew J."/>
            <person name="Purushe J."/>
            <person name="Hartskeerl R.A."/>
            <person name="Ahmed A."/>
            <person name="van der Linden H."/>
            <person name="Goris M.G.A."/>
            <person name="Vinetz J.M."/>
            <person name="Sutton G.G."/>
            <person name="Nierman W.C."/>
            <person name="Fouts D.E."/>
        </authorList>
    </citation>
    <scope>NUCLEOTIDE SEQUENCE [LARGE SCALE GENOMIC DNA]</scope>
    <source>
        <strain evidence="2">L 60</strain>
    </source>
</reference>
<dbReference type="EMBL" id="AHMT02000052">
    <property type="protein sequence ID" value="EQA61133.1"/>
    <property type="molecule type" value="Genomic_DNA"/>
</dbReference>
<evidence type="ECO:0000313" key="2">
    <source>
        <dbReference type="EMBL" id="EQA61133.1"/>
    </source>
</evidence>
<sequence>MRENLNHAKIFLGNSIGKHVYLIHADATSLPFQDQIFDGVWTVQTFQHIPNFKKACSEAFRVLKKEGTFINYSLSSTPMNRIVYFLLRKKFHQEGKVEGSFFLNRANVAQKKILVDLYGKQNVMEGYSECFFILILG</sequence>
<keyword evidence="2" id="KW-0489">Methyltransferase</keyword>
<dbReference type="InterPro" id="IPR029063">
    <property type="entry name" value="SAM-dependent_MTases_sf"/>
</dbReference>
<gene>
    <name evidence="2" type="ORF">LEP1GSC062_1399</name>
</gene>